<dbReference type="Gene3D" id="3.60.21.10">
    <property type="match status" value="1"/>
</dbReference>
<reference evidence="2" key="2">
    <citation type="submission" date="2021-04" db="EMBL/GenBank/DDBJ databases">
        <authorList>
            <person name="Gilroy R."/>
        </authorList>
    </citation>
    <scope>NUCLEOTIDE SEQUENCE</scope>
    <source>
        <strain evidence="2">421</strain>
    </source>
</reference>
<comment type="caution">
    <text evidence="2">The sequence shown here is derived from an EMBL/GenBank/DDBJ whole genome shotgun (WGS) entry which is preliminary data.</text>
</comment>
<protein>
    <submittedName>
        <fullName evidence="2">Metallophosphoesterase</fullName>
    </submittedName>
</protein>
<evidence type="ECO:0000313" key="2">
    <source>
        <dbReference type="EMBL" id="HIW86378.1"/>
    </source>
</evidence>
<dbReference type="InterPro" id="IPR029052">
    <property type="entry name" value="Metallo-depent_PP-like"/>
</dbReference>
<dbReference type="AlphaFoldDB" id="A0A9D1RFY8"/>
<evidence type="ECO:0000259" key="1">
    <source>
        <dbReference type="Pfam" id="PF00149"/>
    </source>
</evidence>
<sequence>MNRLKKFFGYKAVKIIIAIIAVLLAVVAVCNAVFASVALEEQKGVAVCDAWSAQDTYTPDYAQEIDAGSGDFTILCLTDVHIRNHGTFAAALGVNFILDGMSEIQLKQLIDEVDPGLIIVGGDTVLTAWNDICTQQFCDFMEEFEIPWAPVFGNHDYEGRADKAKLAEIYEASEHCLFKSGPEGMNGMGNYIVNLTRNGEVVYSLFMFDDGQFRVVDGQITDGGIGENQIEWYEWAVNGINETSGKTVPNMAFMHVPVPEYKEITDNFEMGMRQEDSCTAVVNDGFFDAFQANGGTHMFAGHDHNNNFIAEYEGVKLCYFTKSSYNCYFSFDTLGGTVLTLDKDNHVNIEIKEF</sequence>
<dbReference type="PANTHER" id="PTHR32440">
    <property type="entry name" value="PHOSPHATASE DCR2-RELATED-RELATED"/>
    <property type="match status" value="1"/>
</dbReference>
<feature type="domain" description="Calcineurin-like phosphoesterase" evidence="1">
    <location>
        <begin position="73"/>
        <end position="305"/>
    </location>
</feature>
<organism evidence="2 3">
    <name type="scientific">Candidatus Eubacterium faecipullorum</name>
    <dbReference type="NCBI Taxonomy" id="2838571"/>
    <lineage>
        <taxon>Bacteria</taxon>
        <taxon>Bacillati</taxon>
        <taxon>Bacillota</taxon>
        <taxon>Clostridia</taxon>
        <taxon>Eubacteriales</taxon>
        <taxon>Eubacteriaceae</taxon>
        <taxon>Eubacterium</taxon>
    </lineage>
</organism>
<dbReference type="EMBL" id="DXGE01000034">
    <property type="protein sequence ID" value="HIW86378.1"/>
    <property type="molecule type" value="Genomic_DNA"/>
</dbReference>
<dbReference type="GO" id="GO:0005737">
    <property type="term" value="C:cytoplasm"/>
    <property type="evidence" value="ECO:0007669"/>
    <property type="project" value="TreeGrafter"/>
</dbReference>
<dbReference type="PANTHER" id="PTHR32440:SF0">
    <property type="entry name" value="PHOSPHATASE DCR2-RELATED"/>
    <property type="match status" value="1"/>
</dbReference>
<dbReference type="InterPro" id="IPR004843">
    <property type="entry name" value="Calcineurin-like_PHP"/>
</dbReference>
<gene>
    <name evidence="2" type="ORF">IAA48_07780</name>
</gene>
<name>A0A9D1RFY8_9FIRM</name>
<evidence type="ECO:0000313" key="3">
    <source>
        <dbReference type="Proteomes" id="UP000824205"/>
    </source>
</evidence>
<dbReference type="GO" id="GO:0016788">
    <property type="term" value="F:hydrolase activity, acting on ester bonds"/>
    <property type="evidence" value="ECO:0007669"/>
    <property type="project" value="TreeGrafter"/>
</dbReference>
<proteinExistence type="predicted"/>
<accession>A0A9D1RFY8</accession>
<dbReference type="Proteomes" id="UP000824205">
    <property type="component" value="Unassembled WGS sequence"/>
</dbReference>
<dbReference type="SUPFAM" id="SSF56300">
    <property type="entry name" value="Metallo-dependent phosphatases"/>
    <property type="match status" value="1"/>
</dbReference>
<reference evidence="2" key="1">
    <citation type="journal article" date="2021" name="PeerJ">
        <title>Extensive microbial diversity within the chicken gut microbiome revealed by metagenomics and culture.</title>
        <authorList>
            <person name="Gilroy R."/>
            <person name="Ravi A."/>
            <person name="Getino M."/>
            <person name="Pursley I."/>
            <person name="Horton D.L."/>
            <person name="Alikhan N.F."/>
            <person name="Baker D."/>
            <person name="Gharbi K."/>
            <person name="Hall N."/>
            <person name="Watson M."/>
            <person name="Adriaenssens E.M."/>
            <person name="Foster-Nyarko E."/>
            <person name="Jarju S."/>
            <person name="Secka A."/>
            <person name="Antonio M."/>
            <person name="Oren A."/>
            <person name="Chaudhuri R.R."/>
            <person name="La Ragione R."/>
            <person name="Hildebrand F."/>
            <person name="Pallen M.J."/>
        </authorList>
    </citation>
    <scope>NUCLEOTIDE SEQUENCE</scope>
    <source>
        <strain evidence="2">421</strain>
    </source>
</reference>
<dbReference type="Pfam" id="PF00149">
    <property type="entry name" value="Metallophos"/>
    <property type="match status" value="1"/>
</dbReference>